<comment type="caution">
    <text evidence="2">The sequence shown here is derived from an EMBL/GenBank/DDBJ whole genome shotgun (WGS) entry which is preliminary data.</text>
</comment>
<dbReference type="EMBL" id="VOOS01000003">
    <property type="protein sequence ID" value="TXB65409.1"/>
    <property type="molecule type" value="Genomic_DNA"/>
</dbReference>
<dbReference type="GO" id="GO:0016757">
    <property type="term" value="F:glycosyltransferase activity"/>
    <property type="evidence" value="ECO:0007669"/>
    <property type="project" value="UniProtKB-KW"/>
</dbReference>
<proteinExistence type="predicted"/>
<dbReference type="SUPFAM" id="SSF53448">
    <property type="entry name" value="Nucleotide-diphospho-sugar transferases"/>
    <property type="match status" value="2"/>
</dbReference>
<dbReference type="InterPro" id="IPR029044">
    <property type="entry name" value="Nucleotide-diphossugar_trans"/>
</dbReference>
<organism evidence="2 3">
    <name type="scientific">Vicingus serpentipes</name>
    <dbReference type="NCBI Taxonomy" id="1926625"/>
    <lineage>
        <taxon>Bacteria</taxon>
        <taxon>Pseudomonadati</taxon>
        <taxon>Bacteroidota</taxon>
        <taxon>Flavobacteriia</taxon>
        <taxon>Flavobacteriales</taxon>
        <taxon>Vicingaceae</taxon>
        <taxon>Vicingus</taxon>
    </lineage>
</organism>
<keyword evidence="3" id="KW-1185">Reference proteome</keyword>
<dbReference type="Gene3D" id="3.90.550.10">
    <property type="entry name" value="Spore Coat Polysaccharide Biosynthesis Protein SpsA, Chain A"/>
    <property type="match status" value="2"/>
</dbReference>
<dbReference type="AlphaFoldDB" id="A0A5C6RTS2"/>
<feature type="domain" description="Glycosyltransferase 2-like" evidence="1">
    <location>
        <begin position="367"/>
        <end position="491"/>
    </location>
</feature>
<dbReference type="InterPro" id="IPR001173">
    <property type="entry name" value="Glyco_trans_2-like"/>
</dbReference>
<dbReference type="OrthoDB" id="597270at2"/>
<protein>
    <submittedName>
        <fullName evidence="2">Glycosyltransferase family 2 protein</fullName>
    </submittedName>
</protein>
<dbReference type="CDD" id="cd04184">
    <property type="entry name" value="GT2_RfbC_Mx_like"/>
    <property type="match status" value="1"/>
</dbReference>
<dbReference type="PANTHER" id="PTHR43179:SF7">
    <property type="entry name" value="RHAMNOSYLTRANSFERASE WBBL"/>
    <property type="match status" value="1"/>
</dbReference>
<name>A0A5C6RTS2_9FLAO</name>
<evidence type="ECO:0000313" key="2">
    <source>
        <dbReference type="EMBL" id="TXB65409.1"/>
    </source>
</evidence>
<dbReference type="Pfam" id="PF00535">
    <property type="entry name" value="Glycos_transf_2"/>
    <property type="match status" value="2"/>
</dbReference>
<dbReference type="CDD" id="cd04186">
    <property type="entry name" value="GT_2_like_c"/>
    <property type="match status" value="1"/>
</dbReference>
<accession>A0A5C6RTS2</accession>
<dbReference type="PANTHER" id="PTHR43179">
    <property type="entry name" value="RHAMNOSYLTRANSFERASE WBBL"/>
    <property type="match status" value="1"/>
</dbReference>
<gene>
    <name evidence="2" type="ORF">FRY74_08275</name>
</gene>
<evidence type="ECO:0000313" key="3">
    <source>
        <dbReference type="Proteomes" id="UP000321721"/>
    </source>
</evidence>
<keyword evidence="2" id="KW-0808">Transferase</keyword>
<dbReference type="Proteomes" id="UP000321721">
    <property type="component" value="Unassembled WGS sequence"/>
</dbReference>
<feature type="domain" description="Glycosyltransferase 2-like" evidence="1">
    <location>
        <begin position="110"/>
        <end position="270"/>
    </location>
</feature>
<reference evidence="2 3" key="1">
    <citation type="submission" date="2019-08" db="EMBL/GenBank/DDBJ databases">
        <title>Genome of Vicingus serpentipes NCIMB 15042.</title>
        <authorList>
            <person name="Bowman J.P."/>
        </authorList>
    </citation>
    <scope>NUCLEOTIDE SEQUENCE [LARGE SCALE GENOMIC DNA]</scope>
    <source>
        <strain evidence="2 3">NCIMB 15042</strain>
    </source>
</reference>
<evidence type="ECO:0000259" key="1">
    <source>
        <dbReference type="Pfam" id="PF00535"/>
    </source>
</evidence>
<sequence length="639" mass="74856">MILLKITIQIRMIKKFKMKFYKYLGVSSNSWTKDNRSFYRIFKFIFSIRGQKRLWSLFVKIFIFLIRKITGINVRNLHYKKWAKQNFITKKQLLILKEKQKELSYRPLISIVLPVYDPPENFFIECIESVINQIYTNWELCIADDVSPNENIRKIIKSYAEKDKRIKYVFRTENGHISAASNSAIEIATGEYLALLDHDDLITPDALYENVLALNNDREIDFLYSDEDKINEKGQFLDGHFKPDFCPDNFLSRNYICHFSVIRTSIIKEIGGFRIGLEGSQDYDIFLRAIEKCKKIHHIPKMLYHWRIHSESTALNMDTKPYATLAAVKALEDTLTRRNIKGKVESIDELPGFYKIKYDIETYKKVSIIIPSKNMAELTNTCIKSIFNLTKYPDFEVILINNNSDENTFFEMVKKWEQKEPNRFKCITDNGDFNFSRLINNAAKEAKGDYLLLLNNDTEVTQPDWISLLVEQAQRESIGAVGVRLLYKNETIQHAGVIIGLRGIAGHPFVGADKNEPGYFNYLKSVNNFSAVTAACLMVRKRCFDEVNGFSEDLAIEFNDVDFCLKLKEKGYNNIFTPEITLYHYESISRGHPHKTKESYEKHLKENKLFKDRWQKYIDHDPCYNKHLSLEYDDFRVKL</sequence>